<proteinExistence type="predicted"/>
<evidence type="ECO:0000313" key="2">
    <source>
        <dbReference type="Proteomes" id="UP000095564"/>
    </source>
</evidence>
<reference evidence="1 2" key="1">
    <citation type="submission" date="2015-09" db="EMBL/GenBank/DDBJ databases">
        <authorList>
            <consortium name="Pathogen Informatics"/>
        </authorList>
    </citation>
    <scope>NUCLEOTIDE SEQUENCE [LARGE SCALE GENOMIC DNA]</scope>
    <source>
        <strain evidence="1 2">2789STDY5834908</strain>
    </source>
</reference>
<dbReference type="Proteomes" id="UP000095564">
    <property type="component" value="Unassembled WGS sequence"/>
</dbReference>
<protein>
    <submittedName>
        <fullName evidence="1">Uncharacterized protein</fullName>
    </submittedName>
</protein>
<sequence length="61" mass="7363">MNARAGDFSPVFFSRKRILYMKNLSLKIYHIYSRKIRKEYGDEEMSRIKIYQKDGSAARRK</sequence>
<organism evidence="1 2">
    <name type="scientific">Anaerostipes hadrus</name>
    <dbReference type="NCBI Taxonomy" id="649756"/>
    <lineage>
        <taxon>Bacteria</taxon>
        <taxon>Bacillati</taxon>
        <taxon>Bacillota</taxon>
        <taxon>Clostridia</taxon>
        <taxon>Lachnospirales</taxon>
        <taxon>Lachnospiraceae</taxon>
        <taxon>Anaerostipes</taxon>
    </lineage>
</organism>
<dbReference type="AlphaFoldDB" id="A0A174JBQ2"/>
<dbReference type="EMBL" id="CZAU01000002">
    <property type="protein sequence ID" value="CUO95327.1"/>
    <property type="molecule type" value="Genomic_DNA"/>
</dbReference>
<evidence type="ECO:0000313" key="1">
    <source>
        <dbReference type="EMBL" id="CUO95327.1"/>
    </source>
</evidence>
<accession>A0A174JBQ2</accession>
<name>A0A174JBQ2_ANAHA</name>
<gene>
    <name evidence="1" type="ORF">ERS852520_00253</name>
</gene>